<organism evidence="8 9">
    <name type="scientific">Sphingomonas naphthae</name>
    <dbReference type="NCBI Taxonomy" id="1813468"/>
    <lineage>
        <taxon>Bacteria</taxon>
        <taxon>Pseudomonadati</taxon>
        <taxon>Pseudomonadota</taxon>
        <taxon>Alphaproteobacteria</taxon>
        <taxon>Sphingomonadales</taxon>
        <taxon>Sphingomonadaceae</taxon>
        <taxon>Sphingomonas</taxon>
    </lineage>
</organism>
<dbReference type="InterPro" id="IPR036188">
    <property type="entry name" value="FAD/NAD-bd_sf"/>
</dbReference>
<gene>
    <name evidence="8" type="ORF">PQ455_07695</name>
</gene>
<accession>A0ABY7TQY3</accession>
<evidence type="ECO:0000256" key="6">
    <source>
        <dbReference type="SAM" id="MobiDB-lite"/>
    </source>
</evidence>
<dbReference type="EMBL" id="CP117411">
    <property type="protein sequence ID" value="WCT75086.1"/>
    <property type="molecule type" value="Genomic_DNA"/>
</dbReference>
<dbReference type="Proteomes" id="UP001220395">
    <property type="component" value="Chromosome"/>
</dbReference>
<evidence type="ECO:0000256" key="5">
    <source>
        <dbReference type="ARBA" id="ARBA00023002"/>
    </source>
</evidence>
<evidence type="ECO:0000256" key="4">
    <source>
        <dbReference type="ARBA" id="ARBA00022827"/>
    </source>
</evidence>
<comment type="cofactor">
    <cofactor evidence="1">
        <name>FAD</name>
        <dbReference type="ChEBI" id="CHEBI:57692"/>
    </cofactor>
</comment>
<comment type="similarity">
    <text evidence="2">Belongs to the GMC oxidoreductase family.</text>
</comment>
<dbReference type="Pfam" id="PF05199">
    <property type="entry name" value="GMC_oxred_C"/>
    <property type="match status" value="1"/>
</dbReference>
<evidence type="ECO:0000256" key="3">
    <source>
        <dbReference type="ARBA" id="ARBA00022630"/>
    </source>
</evidence>
<keyword evidence="9" id="KW-1185">Reference proteome</keyword>
<evidence type="ECO:0000259" key="7">
    <source>
        <dbReference type="Pfam" id="PF05199"/>
    </source>
</evidence>
<evidence type="ECO:0000256" key="2">
    <source>
        <dbReference type="ARBA" id="ARBA00010790"/>
    </source>
</evidence>
<name>A0ABY7TQY3_9SPHN</name>
<keyword evidence="5" id="KW-0560">Oxidoreductase</keyword>
<sequence>MILDADGLGESGMVQGDIAIVGGGAAGITIAQALAGSGLTVILIESGTKRRGEPGADGFRGESIGTAMDPAGGRFQGLGGSTNRWTGRCAPLDPIDLAPRDWVPHSGWPIGWDELARWYGPAEAVCGLSDAAPVPPATDGDTVAPFGWRFAATGWKTYQSWGDRYHDLLRLDPNIRVVTGALAAGIAIDGGDITHARWLTLRTHRLREVRVIARHFVLSAGGIENARLLLDVIASQPGTLPAVADSVGRYFMQHPRVTTATIACTRAQAARLQQSFNNFPSSRGHHHEIGFALTPETQARERLLNASAVLRYDAAPSAARRGWAALRSGMTPYPREWLALAGYALRPDRLLPRAATRMAGRLALRTDPIVSLVVDIEQAPQPDSRITLANSLDRYGRRRARVDWRIAEQDRSTVRHMTEGIATFLATRDLGRLVPEAVDDILDPARMQHSFHHIGSTRMSDSPRDGVVDRDGRVHGTANLYACGSSVMPTGGHANPTFTIVALALRLADHLKAVATA</sequence>
<dbReference type="PANTHER" id="PTHR42784:SF1">
    <property type="entry name" value="PYRANOSE 2-OXIDASE"/>
    <property type="match status" value="1"/>
</dbReference>
<dbReference type="Gene3D" id="3.50.50.60">
    <property type="entry name" value="FAD/NAD(P)-binding domain"/>
    <property type="match status" value="2"/>
</dbReference>
<evidence type="ECO:0000313" key="8">
    <source>
        <dbReference type="EMBL" id="WCT75086.1"/>
    </source>
</evidence>
<protein>
    <submittedName>
        <fullName evidence="8">GMC family oxidoreductase</fullName>
    </submittedName>
</protein>
<dbReference type="InterPro" id="IPR051473">
    <property type="entry name" value="P2Ox-like"/>
</dbReference>
<dbReference type="RefSeq" id="WP_273690636.1">
    <property type="nucleotide sequence ID" value="NZ_CP117411.1"/>
</dbReference>
<proteinExistence type="inferred from homology"/>
<reference evidence="8 9" key="1">
    <citation type="submission" date="2023-02" db="EMBL/GenBank/DDBJ databases">
        <title>Genome sequence of Sphingomonas naphthae.</title>
        <authorList>
            <person name="Kim S."/>
            <person name="Heo J."/>
            <person name="Kwon S.-W."/>
        </authorList>
    </citation>
    <scope>NUCLEOTIDE SEQUENCE [LARGE SCALE GENOMIC DNA]</scope>
    <source>
        <strain evidence="8 9">KACC 18716</strain>
    </source>
</reference>
<dbReference type="SUPFAM" id="SSF51905">
    <property type="entry name" value="FAD/NAD(P)-binding domain"/>
    <property type="match status" value="1"/>
</dbReference>
<dbReference type="PANTHER" id="PTHR42784">
    <property type="entry name" value="PYRANOSE 2-OXIDASE"/>
    <property type="match status" value="1"/>
</dbReference>
<dbReference type="InterPro" id="IPR007867">
    <property type="entry name" value="GMC_OxRtase_C"/>
</dbReference>
<evidence type="ECO:0000313" key="9">
    <source>
        <dbReference type="Proteomes" id="UP001220395"/>
    </source>
</evidence>
<keyword evidence="4" id="KW-0274">FAD</keyword>
<evidence type="ECO:0000256" key="1">
    <source>
        <dbReference type="ARBA" id="ARBA00001974"/>
    </source>
</evidence>
<keyword evidence="3" id="KW-0285">Flavoprotein</keyword>
<feature type="domain" description="Glucose-methanol-choline oxidoreductase C-terminal" evidence="7">
    <location>
        <begin position="380"/>
        <end position="504"/>
    </location>
</feature>
<feature type="region of interest" description="Disordered" evidence="6">
    <location>
        <begin position="50"/>
        <end position="82"/>
    </location>
</feature>